<gene>
    <name evidence="6 8" type="primary">tpiA</name>
    <name evidence="8" type="ORF">MCFN_01490</name>
</gene>
<dbReference type="RefSeq" id="WP_038561509.1">
    <property type="nucleotide sequence ID" value="NZ_AP018940.1"/>
</dbReference>
<dbReference type="OrthoDB" id="9809429at2"/>
<feature type="active site" description="Electrophile" evidence="6">
    <location>
        <position position="105"/>
    </location>
</feature>
<dbReference type="InterPro" id="IPR000652">
    <property type="entry name" value="Triosephosphate_isomerase"/>
</dbReference>
<sequence length="249" mass="28299">MNKIVIANWKMNKTFDESAQWLTEFNKKFTKKIKNDREYRDAVYSNQFGIAMPPINLASHVAFNNEKRLLLVAQDVSAFHAGPYTGDVSAEMLSEFDIKYVIVGHSERRKYHYETCADVNAKARIALEYGITPLICFGETLEEYQQGRSKEVVHKKIMDSSKGLDFHRVIISYEPIWAMGTGHSASPEFLKEMAEYIRSITTPDTRIIYGGSVNAKNIKELAKIEEINGFLIGNATLDLDTFLEVIAVE</sequence>
<organism evidence="8 9">
    <name type="scientific">Mycoplasmopsis californica</name>
    <dbReference type="NCBI Taxonomy" id="2113"/>
    <lineage>
        <taxon>Bacteria</taxon>
        <taxon>Bacillati</taxon>
        <taxon>Mycoplasmatota</taxon>
        <taxon>Mycoplasmoidales</taxon>
        <taxon>Metamycoplasmataceae</taxon>
        <taxon>Mycoplasmopsis</taxon>
    </lineage>
</organism>
<dbReference type="InterPro" id="IPR022896">
    <property type="entry name" value="TrioseP_Isoase_bac/euk"/>
</dbReference>
<dbReference type="Pfam" id="PF00121">
    <property type="entry name" value="TIM"/>
    <property type="match status" value="1"/>
</dbReference>
<dbReference type="GO" id="GO:0004807">
    <property type="term" value="F:triose-phosphate isomerase activity"/>
    <property type="evidence" value="ECO:0007669"/>
    <property type="project" value="UniProtKB-UniRule"/>
</dbReference>
<dbReference type="AlphaFoldDB" id="A0A059XW15"/>
<dbReference type="EMBL" id="CP007521">
    <property type="protein sequence ID" value="AIA29442.1"/>
    <property type="molecule type" value="Genomic_DNA"/>
</dbReference>
<dbReference type="GO" id="GO:0006096">
    <property type="term" value="P:glycolytic process"/>
    <property type="evidence" value="ECO:0007669"/>
    <property type="project" value="UniProtKB-UniRule"/>
</dbReference>
<dbReference type="HAMAP" id="MF_00147_B">
    <property type="entry name" value="TIM_B"/>
    <property type="match status" value="1"/>
</dbReference>
<dbReference type="UniPathway" id="UPA00138"/>
<dbReference type="GO" id="GO:0006094">
    <property type="term" value="P:gluconeogenesis"/>
    <property type="evidence" value="ECO:0007669"/>
    <property type="project" value="UniProtKB-UniRule"/>
</dbReference>
<feature type="active site" description="Proton acceptor" evidence="6">
    <location>
        <position position="174"/>
    </location>
</feature>
<keyword evidence="5 6" id="KW-0413">Isomerase</keyword>
<feature type="binding site" evidence="6">
    <location>
        <begin position="8"/>
        <end position="10"/>
    </location>
    <ligand>
        <name>substrate</name>
    </ligand>
</feature>
<comment type="pathway">
    <text evidence="6 7">Carbohydrate degradation; glycolysis; D-glyceraldehyde 3-phosphate from glycerone phosphate: step 1/1.</text>
</comment>
<feature type="binding site" evidence="6">
    <location>
        <position position="180"/>
    </location>
    <ligand>
        <name>substrate</name>
    </ligand>
</feature>
<evidence type="ECO:0000313" key="9">
    <source>
        <dbReference type="Proteomes" id="UP000027088"/>
    </source>
</evidence>
<dbReference type="PANTHER" id="PTHR21139">
    <property type="entry name" value="TRIOSEPHOSPHATE ISOMERASE"/>
    <property type="match status" value="1"/>
</dbReference>
<comment type="similarity">
    <text evidence="1 6 7">Belongs to the triosephosphate isomerase family.</text>
</comment>
<dbReference type="NCBIfam" id="TIGR00419">
    <property type="entry name" value="tim"/>
    <property type="match status" value="1"/>
</dbReference>
<dbReference type="UniPathway" id="UPA00109">
    <property type="reaction ID" value="UER00189"/>
</dbReference>
<dbReference type="Gene3D" id="3.20.20.70">
    <property type="entry name" value="Aldolase class I"/>
    <property type="match status" value="1"/>
</dbReference>
<comment type="function">
    <text evidence="6">Involved in the gluconeogenesis. Catalyzes stereospecifically the conversion of dihydroxyacetone phosphate (DHAP) to D-glyceraldehyde-3-phosphate (G3P).</text>
</comment>
<evidence type="ECO:0000313" key="8">
    <source>
        <dbReference type="EMBL" id="AIA29442.1"/>
    </source>
</evidence>
<keyword evidence="4 6" id="KW-0324">Glycolysis</keyword>
<dbReference type="CDD" id="cd00311">
    <property type="entry name" value="TIM"/>
    <property type="match status" value="1"/>
</dbReference>
<dbReference type="GO" id="GO:0046166">
    <property type="term" value="P:glyceraldehyde-3-phosphate biosynthetic process"/>
    <property type="evidence" value="ECO:0007669"/>
    <property type="project" value="TreeGrafter"/>
</dbReference>
<dbReference type="GO" id="GO:0019563">
    <property type="term" value="P:glycerol catabolic process"/>
    <property type="evidence" value="ECO:0007669"/>
    <property type="project" value="TreeGrafter"/>
</dbReference>
<evidence type="ECO:0000256" key="3">
    <source>
        <dbReference type="ARBA" id="ARBA00022490"/>
    </source>
</evidence>
<dbReference type="PANTHER" id="PTHR21139:SF42">
    <property type="entry name" value="TRIOSEPHOSPHATE ISOMERASE"/>
    <property type="match status" value="1"/>
</dbReference>
<name>A0A059XW15_9BACT</name>
<reference evidence="8 9" key="1">
    <citation type="journal article" date="2014" name="Genome Announc.">
        <title>Complete Genome Sequence of the Bovine Mastitis Pathogen Mycoplasma californicum Strain ST-6T (ATCC 33461T).</title>
        <authorList>
            <person name="Calcutt M.J."/>
            <person name="Foecking M.F."/>
            <person name="Fox L.K."/>
        </authorList>
    </citation>
    <scope>NUCLEOTIDE SEQUENCE [LARGE SCALE GENOMIC DNA]</scope>
    <source>
        <strain evidence="8 9">ST-6</strain>
    </source>
</reference>
<dbReference type="eggNOG" id="COG0149">
    <property type="taxonomic scope" value="Bacteria"/>
</dbReference>
<dbReference type="InterPro" id="IPR013785">
    <property type="entry name" value="Aldolase_TIM"/>
</dbReference>
<comment type="subunit">
    <text evidence="6 7">Homodimer.</text>
</comment>
<evidence type="ECO:0000256" key="5">
    <source>
        <dbReference type="ARBA" id="ARBA00023235"/>
    </source>
</evidence>
<protein>
    <recommendedName>
        <fullName evidence="6 7">Triosephosphate isomerase</fullName>
        <shortName evidence="6">TIM</shortName>
        <shortName evidence="6">TPI</shortName>
        <ecNumber evidence="6 7">5.3.1.1</ecNumber>
    </recommendedName>
    <alternativeName>
        <fullName evidence="6">Triose-phosphate isomerase</fullName>
    </alternativeName>
</protein>
<evidence type="ECO:0000256" key="1">
    <source>
        <dbReference type="ARBA" id="ARBA00007422"/>
    </source>
</evidence>
<dbReference type="Proteomes" id="UP000027088">
    <property type="component" value="Chromosome"/>
</dbReference>
<comment type="caution">
    <text evidence="6">Lacks conserved residue(s) required for the propagation of feature annotation.</text>
</comment>
<evidence type="ECO:0000256" key="7">
    <source>
        <dbReference type="RuleBase" id="RU363013"/>
    </source>
</evidence>
<keyword evidence="3 6" id="KW-0963">Cytoplasm</keyword>
<comment type="subcellular location">
    <subcellularLocation>
        <location evidence="6 7">Cytoplasm</location>
    </subcellularLocation>
</comment>
<dbReference type="SUPFAM" id="SSF51351">
    <property type="entry name" value="Triosephosphate isomerase (TIM)"/>
    <property type="match status" value="1"/>
</dbReference>
<comment type="catalytic activity">
    <reaction evidence="6 7">
        <text>D-glyceraldehyde 3-phosphate = dihydroxyacetone phosphate</text>
        <dbReference type="Rhea" id="RHEA:18585"/>
        <dbReference type="ChEBI" id="CHEBI:57642"/>
        <dbReference type="ChEBI" id="CHEBI:59776"/>
        <dbReference type="EC" id="5.3.1.1"/>
    </reaction>
</comment>
<evidence type="ECO:0000256" key="6">
    <source>
        <dbReference type="HAMAP-Rule" id="MF_00147"/>
    </source>
</evidence>
<dbReference type="PROSITE" id="PS51440">
    <property type="entry name" value="TIM_2"/>
    <property type="match status" value="1"/>
</dbReference>
<keyword evidence="9" id="KW-1185">Reference proteome</keyword>
<dbReference type="GO" id="GO:0005829">
    <property type="term" value="C:cytosol"/>
    <property type="evidence" value="ECO:0007669"/>
    <property type="project" value="TreeGrafter"/>
</dbReference>
<dbReference type="InterPro" id="IPR035990">
    <property type="entry name" value="TIM_sf"/>
</dbReference>
<comment type="pathway">
    <text evidence="6 7">Carbohydrate biosynthesis; gluconeogenesis.</text>
</comment>
<dbReference type="KEGG" id="mcr:MCFN_01490"/>
<evidence type="ECO:0000256" key="2">
    <source>
        <dbReference type="ARBA" id="ARBA00022432"/>
    </source>
</evidence>
<feature type="binding site" evidence="6">
    <location>
        <position position="212"/>
    </location>
    <ligand>
        <name>substrate</name>
    </ligand>
</feature>
<accession>A0A059XW15</accession>
<dbReference type="EC" id="5.3.1.1" evidence="6 7"/>
<proteinExistence type="inferred from homology"/>
<evidence type="ECO:0000256" key="4">
    <source>
        <dbReference type="ARBA" id="ARBA00023152"/>
    </source>
</evidence>
<keyword evidence="2 6" id="KW-0312">Gluconeogenesis</keyword>